<evidence type="ECO:0000313" key="7">
    <source>
        <dbReference type="Proteomes" id="UP000682733"/>
    </source>
</evidence>
<feature type="domain" description="Aminoacyl-transfer RNA synthetases class-II family profile" evidence="4">
    <location>
        <begin position="1"/>
        <end position="186"/>
    </location>
</feature>
<evidence type="ECO:0000256" key="3">
    <source>
        <dbReference type="ARBA" id="ARBA00022840"/>
    </source>
</evidence>
<dbReference type="InterPro" id="IPR018149">
    <property type="entry name" value="Lys-tRNA-synth_II_C"/>
</dbReference>
<comment type="caution">
    <text evidence="6">The sequence shown here is derived from an EMBL/GenBank/DDBJ whole genome shotgun (WGS) entry which is preliminary data.</text>
</comment>
<dbReference type="GO" id="GO:0004824">
    <property type="term" value="F:lysine-tRNA ligase activity"/>
    <property type="evidence" value="ECO:0007669"/>
    <property type="project" value="InterPro"/>
</dbReference>
<evidence type="ECO:0000256" key="1">
    <source>
        <dbReference type="ARBA" id="ARBA00022598"/>
    </source>
</evidence>
<protein>
    <recommendedName>
        <fullName evidence="4">Aminoacyl-transfer RNA synthetases class-II family profile domain-containing protein</fullName>
    </recommendedName>
</protein>
<dbReference type="PROSITE" id="PS50862">
    <property type="entry name" value="AA_TRNA_LIGASE_II"/>
    <property type="match status" value="1"/>
</dbReference>
<dbReference type="Pfam" id="PF00152">
    <property type="entry name" value="tRNA-synt_2"/>
    <property type="match status" value="1"/>
</dbReference>
<evidence type="ECO:0000313" key="6">
    <source>
        <dbReference type="EMBL" id="CAF4505479.1"/>
    </source>
</evidence>
<accession>A0A8S2XP50</accession>
<keyword evidence="1" id="KW-0436">Ligase</keyword>
<dbReference type="GO" id="GO:0005524">
    <property type="term" value="F:ATP binding"/>
    <property type="evidence" value="ECO:0007669"/>
    <property type="project" value="UniProtKB-KW"/>
</dbReference>
<proteinExistence type="predicted"/>
<keyword evidence="2" id="KW-0547">Nucleotide-binding</keyword>
<dbReference type="Gene3D" id="3.30.930.10">
    <property type="entry name" value="Bira Bifunctional Protein, Domain 2"/>
    <property type="match status" value="1"/>
</dbReference>
<dbReference type="EMBL" id="CAJNOK010067513">
    <property type="protein sequence ID" value="CAF1654553.1"/>
    <property type="molecule type" value="Genomic_DNA"/>
</dbReference>
<dbReference type="SUPFAM" id="SSF55681">
    <property type="entry name" value="Class II aaRS and biotin synthetases"/>
    <property type="match status" value="1"/>
</dbReference>
<dbReference type="AlphaFoldDB" id="A0A8S2XP50"/>
<dbReference type="InterPro" id="IPR006195">
    <property type="entry name" value="aa-tRNA-synth_II"/>
</dbReference>
<dbReference type="EMBL" id="CAJOBA010096610">
    <property type="protein sequence ID" value="CAF4505479.1"/>
    <property type="molecule type" value="Genomic_DNA"/>
</dbReference>
<sequence length="212" mass="24579">MPFFLRIAPELYLKRCIIGGISKVYEIGRLFRNEGMDATHNPEFTSMEAYCAFGDMDSMMELGENIVHFLADKLERSKVVGRNGEIILSKPFTRIRMDELVKREAKVDFQKIKDVDQALNLAQQHKIEVLPHQRSIGHILNLFFEKYGEPACIQPTFVYHYPLEISPLARKNVKETNFTDRFELFIDGREIMNAFSELTDPLRINITSYLGI</sequence>
<evidence type="ECO:0000313" key="5">
    <source>
        <dbReference type="EMBL" id="CAF1654553.1"/>
    </source>
</evidence>
<keyword evidence="3" id="KW-0067">ATP-binding</keyword>
<reference evidence="6" key="1">
    <citation type="submission" date="2021-02" db="EMBL/GenBank/DDBJ databases">
        <authorList>
            <person name="Nowell W R."/>
        </authorList>
    </citation>
    <scope>NUCLEOTIDE SEQUENCE</scope>
</reference>
<dbReference type="Proteomes" id="UP000677228">
    <property type="component" value="Unassembled WGS sequence"/>
</dbReference>
<dbReference type="GO" id="GO:0005829">
    <property type="term" value="C:cytosol"/>
    <property type="evidence" value="ECO:0007669"/>
    <property type="project" value="TreeGrafter"/>
</dbReference>
<name>A0A8S2XP50_9BILA</name>
<gene>
    <name evidence="5" type="ORF">OVA965_LOCUS45003</name>
    <name evidence="6" type="ORF">TMI583_LOCUS48134</name>
</gene>
<dbReference type="InterPro" id="IPR045864">
    <property type="entry name" value="aa-tRNA-synth_II/BPL/LPL"/>
</dbReference>
<dbReference type="GO" id="GO:0006430">
    <property type="term" value="P:lysyl-tRNA aminoacylation"/>
    <property type="evidence" value="ECO:0007669"/>
    <property type="project" value="InterPro"/>
</dbReference>
<dbReference type="GO" id="GO:0000049">
    <property type="term" value="F:tRNA binding"/>
    <property type="evidence" value="ECO:0007669"/>
    <property type="project" value="TreeGrafter"/>
</dbReference>
<dbReference type="InterPro" id="IPR004364">
    <property type="entry name" value="Aa-tRNA-synt_II"/>
</dbReference>
<dbReference type="PRINTS" id="PR00982">
    <property type="entry name" value="TRNASYNTHLYS"/>
</dbReference>
<evidence type="ECO:0000256" key="2">
    <source>
        <dbReference type="ARBA" id="ARBA00022741"/>
    </source>
</evidence>
<dbReference type="PANTHER" id="PTHR42918">
    <property type="entry name" value="LYSYL-TRNA SYNTHETASE"/>
    <property type="match status" value="1"/>
</dbReference>
<dbReference type="Proteomes" id="UP000682733">
    <property type="component" value="Unassembled WGS sequence"/>
</dbReference>
<evidence type="ECO:0000259" key="4">
    <source>
        <dbReference type="PROSITE" id="PS50862"/>
    </source>
</evidence>
<dbReference type="PANTHER" id="PTHR42918:SF15">
    <property type="entry name" value="LYSINE--TRNA LIGASE, CHLOROPLASTIC_MITOCHONDRIAL"/>
    <property type="match status" value="1"/>
</dbReference>
<organism evidence="6 7">
    <name type="scientific">Didymodactylos carnosus</name>
    <dbReference type="NCBI Taxonomy" id="1234261"/>
    <lineage>
        <taxon>Eukaryota</taxon>
        <taxon>Metazoa</taxon>
        <taxon>Spiralia</taxon>
        <taxon>Gnathifera</taxon>
        <taxon>Rotifera</taxon>
        <taxon>Eurotatoria</taxon>
        <taxon>Bdelloidea</taxon>
        <taxon>Philodinida</taxon>
        <taxon>Philodinidae</taxon>
        <taxon>Didymodactylos</taxon>
    </lineage>
</organism>